<evidence type="ECO:0000259" key="5">
    <source>
        <dbReference type="PROSITE" id="PS51720"/>
    </source>
</evidence>
<comment type="similarity">
    <text evidence="1">Belongs to the TRAFAC class TrmE-Era-EngA-EngB-Septin-like GTPase superfamily. AIG1/Toc34/Toc159-like paraseptin GTPase family. IAN subfamily.</text>
</comment>
<dbReference type="Gramene" id="ONK57676">
    <property type="protein sequence ID" value="ONK57676"/>
    <property type="gene ID" value="A4U43_C09F2930"/>
</dbReference>
<dbReference type="Proteomes" id="UP000243459">
    <property type="component" value="Chromosome 9"/>
</dbReference>
<protein>
    <recommendedName>
        <fullName evidence="5">AIG1-type G domain-containing protein</fullName>
    </recommendedName>
</protein>
<feature type="domain" description="AIG1-type G" evidence="5">
    <location>
        <begin position="13"/>
        <end position="244"/>
    </location>
</feature>
<evidence type="ECO:0000256" key="3">
    <source>
        <dbReference type="ARBA" id="ARBA00023134"/>
    </source>
</evidence>
<feature type="region of interest" description="Disordered" evidence="4">
    <location>
        <begin position="340"/>
        <end position="380"/>
    </location>
</feature>
<dbReference type="Gene3D" id="3.40.50.300">
    <property type="entry name" value="P-loop containing nucleotide triphosphate hydrolases"/>
    <property type="match status" value="1"/>
</dbReference>
<proteinExistence type="inferred from homology"/>
<reference evidence="7" key="1">
    <citation type="journal article" date="2017" name="Nat. Commun.">
        <title>The asparagus genome sheds light on the origin and evolution of a young Y chromosome.</title>
        <authorList>
            <person name="Harkess A."/>
            <person name="Zhou J."/>
            <person name="Xu C."/>
            <person name="Bowers J.E."/>
            <person name="Van der Hulst R."/>
            <person name="Ayyampalayam S."/>
            <person name="Mercati F."/>
            <person name="Riccardi P."/>
            <person name="McKain M.R."/>
            <person name="Kakrana A."/>
            <person name="Tang H."/>
            <person name="Ray J."/>
            <person name="Groenendijk J."/>
            <person name="Arikit S."/>
            <person name="Mathioni S.M."/>
            <person name="Nakano M."/>
            <person name="Shan H."/>
            <person name="Telgmann-Rauber A."/>
            <person name="Kanno A."/>
            <person name="Yue Z."/>
            <person name="Chen H."/>
            <person name="Li W."/>
            <person name="Chen Y."/>
            <person name="Xu X."/>
            <person name="Zhang Y."/>
            <person name="Luo S."/>
            <person name="Chen H."/>
            <person name="Gao J."/>
            <person name="Mao Z."/>
            <person name="Pires J.C."/>
            <person name="Luo M."/>
            <person name="Kudrna D."/>
            <person name="Wing R.A."/>
            <person name="Meyers B.C."/>
            <person name="Yi K."/>
            <person name="Kong H."/>
            <person name="Lavrijsen P."/>
            <person name="Sunseri F."/>
            <person name="Falavigna A."/>
            <person name="Ye Y."/>
            <person name="Leebens-Mack J.H."/>
            <person name="Chen G."/>
        </authorList>
    </citation>
    <scope>NUCLEOTIDE SEQUENCE [LARGE SCALE GENOMIC DNA]</scope>
    <source>
        <strain evidence="7">cv. DH0086</strain>
    </source>
</reference>
<dbReference type="PANTHER" id="PTHR10903">
    <property type="entry name" value="GTPASE, IMAP FAMILY MEMBER-RELATED"/>
    <property type="match status" value="1"/>
</dbReference>
<organism evidence="6 7">
    <name type="scientific">Asparagus officinalis</name>
    <name type="common">Garden asparagus</name>
    <dbReference type="NCBI Taxonomy" id="4686"/>
    <lineage>
        <taxon>Eukaryota</taxon>
        <taxon>Viridiplantae</taxon>
        <taxon>Streptophyta</taxon>
        <taxon>Embryophyta</taxon>
        <taxon>Tracheophyta</taxon>
        <taxon>Spermatophyta</taxon>
        <taxon>Magnoliopsida</taxon>
        <taxon>Liliopsida</taxon>
        <taxon>Asparagales</taxon>
        <taxon>Asparagaceae</taxon>
        <taxon>Asparagoideae</taxon>
        <taxon>Asparagus</taxon>
    </lineage>
</organism>
<name>A0A5P1E9N2_ASPOF</name>
<keyword evidence="3" id="KW-0342">GTP-binding</keyword>
<evidence type="ECO:0000256" key="1">
    <source>
        <dbReference type="ARBA" id="ARBA00008535"/>
    </source>
</evidence>
<dbReference type="EMBL" id="CM007389">
    <property type="protein sequence ID" value="ONK57676.1"/>
    <property type="molecule type" value="Genomic_DNA"/>
</dbReference>
<dbReference type="PROSITE" id="PS51720">
    <property type="entry name" value="G_AIG1"/>
    <property type="match status" value="1"/>
</dbReference>
<dbReference type="FunFam" id="3.40.50.300:FF:000840">
    <property type="entry name" value="Immune-associated nucleotide-binding protein 9"/>
    <property type="match status" value="1"/>
</dbReference>
<dbReference type="PANTHER" id="PTHR10903:SF184">
    <property type="entry name" value="GTP-BINDING PROTEIN A"/>
    <property type="match status" value="1"/>
</dbReference>
<keyword evidence="2" id="KW-0547">Nucleotide-binding</keyword>
<evidence type="ECO:0000256" key="4">
    <source>
        <dbReference type="SAM" id="MobiDB-lite"/>
    </source>
</evidence>
<evidence type="ECO:0000313" key="7">
    <source>
        <dbReference type="Proteomes" id="UP000243459"/>
    </source>
</evidence>
<dbReference type="Pfam" id="PF04548">
    <property type="entry name" value="AIG1"/>
    <property type="match status" value="1"/>
</dbReference>
<dbReference type="SUPFAM" id="SSF52540">
    <property type="entry name" value="P-loop containing nucleoside triphosphate hydrolases"/>
    <property type="match status" value="1"/>
</dbReference>
<keyword evidence="7" id="KW-1185">Reference proteome</keyword>
<gene>
    <name evidence="6" type="ORF">A4U43_C09F2930</name>
</gene>
<dbReference type="GO" id="GO:0005525">
    <property type="term" value="F:GTP binding"/>
    <property type="evidence" value="ECO:0007669"/>
    <property type="project" value="UniProtKB-KW"/>
</dbReference>
<accession>A0A5P1E9N2</accession>
<dbReference type="InterPro" id="IPR006703">
    <property type="entry name" value="G_AIG1"/>
</dbReference>
<dbReference type="CDD" id="cd01852">
    <property type="entry name" value="AIG1"/>
    <property type="match status" value="1"/>
</dbReference>
<evidence type="ECO:0000256" key="2">
    <source>
        <dbReference type="ARBA" id="ARBA00022741"/>
    </source>
</evidence>
<evidence type="ECO:0000313" key="6">
    <source>
        <dbReference type="EMBL" id="ONK57676.1"/>
    </source>
</evidence>
<sequence length="380" mass="42624">MMGGGMLDDWELTPSTNIVLLGKAGNGKSATGNSILGRELFVSDFSLSGITSTCELQSTILKDGHIINVIDTPGLFDFSPGSGSAGKEIVNCINLTKEGIHALLMVFSVTCRFTRDEEAAIQSMKSFFGDRIVDHMIVVFTGGDVLEAKGKTLKDFISRGCPEPVKNILQLCKNRVMLFNNSTQDVDRRAIQLKQLLSLVDFNNSTQDVDRRAIQLKQLLSLVDLIAADNGGKPFSDDIFEQLKSLENKEKEIDAMKGIQGYSEQDIAELKEQLHKSHEDQLRQVVETIERKLDEAINKLEKQLAEEQAARLEAEKVAREARQRSEQEITNLRERSEEKINILRKSSEQEINNPREQLRRAQEESQEFRKKAEGAKCNIL</sequence>
<dbReference type="InterPro" id="IPR027417">
    <property type="entry name" value="P-loop_NTPase"/>
</dbReference>
<dbReference type="AlphaFoldDB" id="A0A5P1E9N2"/>
<dbReference type="OMA" id="PITATCE"/>
<feature type="compositionally biased region" description="Basic and acidic residues" evidence="4">
    <location>
        <begin position="356"/>
        <end position="374"/>
    </location>
</feature>
<dbReference type="InterPro" id="IPR045058">
    <property type="entry name" value="GIMA/IAN/Toc"/>
</dbReference>